<dbReference type="OrthoDB" id="286038at2759"/>
<gene>
    <name evidence="1" type="ORF">PPENT_87.1.T1420006</name>
</gene>
<dbReference type="AlphaFoldDB" id="A0A8S1Y2G8"/>
<organism evidence="1 2">
    <name type="scientific">Paramecium pentaurelia</name>
    <dbReference type="NCBI Taxonomy" id="43138"/>
    <lineage>
        <taxon>Eukaryota</taxon>
        <taxon>Sar</taxon>
        <taxon>Alveolata</taxon>
        <taxon>Ciliophora</taxon>
        <taxon>Intramacronucleata</taxon>
        <taxon>Oligohymenophorea</taxon>
        <taxon>Peniculida</taxon>
        <taxon>Parameciidae</taxon>
        <taxon>Paramecium</taxon>
    </lineage>
</organism>
<accession>A0A8S1Y2G8</accession>
<dbReference type="Proteomes" id="UP000689195">
    <property type="component" value="Unassembled WGS sequence"/>
</dbReference>
<evidence type="ECO:0000313" key="1">
    <source>
        <dbReference type="EMBL" id="CAD8205804.1"/>
    </source>
</evidence>
<reference evidence="1" key="1">
    <citation type="submission" date="2021-01" db="EMBL/GenBank/DDBJ databases">
        <authorList>
            <consortium name="Genoscope - CEA"/>
            <person name="William W."/>
        </authorList>
    </citation>
    <scope>NUCLEOTIDE SEQUENCE</scope>
</reference>
<protein>
    <submittedName>
        <fullName evidence="1">Uncharacterized protein</fullName>
    </submittedName>
</protein>
<comment type="caution">
    <text evidence="1">The sequence shown here is derived from an EMBL/GenBank/DDBJ whole genome shotgun (WGS) entry which is preliminary data.</text>
</comment>
<proteinExistence type="predicted"/>
<keyword evidence="2" id="KW-1185">Reference proteome</keyword>
<evidence type="ECO:0000313" key="2">
    <source>
        <dbReference type="Proteomes" id="UP000689195"/>
    </source>
</evidence>
<sequence length="215" mass="25455">MNYVKEYLEDIYKQGKIIGIQDKYIAQEIKCECVFVDRTSVSFQIKRNIILQIISKRQKSHNSSCQEKKQSSPKINSFSDHQNIKEITILSLKKNFKCLKKPIIDIRLLLNLSSLYNDETMSYKQFCHFIKADNALNAILQARQTIESVQQRVYKYKQNILLINNSIDTEFQTFKKISDENDTYFDQQTFEHAFISNQMRIQNNYKIDQSLLINQ</sequence>
<dbReference type="EMBL" id="CAJJDO010000142">
    <property type="protein sequence ID" value="CAD8205804.1"/>
    <property type="molecule type" value="Genomic_DNA"/>
</dbReference>
<name>A0A8S1Y2G8_9CILI</name>